<evidence type="ECO:0000313" key="2">
    <source>
        <dbReference type="EMBL" id="CAL1604565.1"/>
    </source>
</evidence>
<dbReference type="PANTHER" id="PTHR46065:SF1">
    <property type="entry name" value="E3 UBIQUITIN-PROTEIN LIGASE MARCH3-LIKE"/>
    <property type="match status" value="1"/>
</dbReference>
<dbReference type="PANTHER" id="PTHR46065">
    <property type="entry name" value="E3 UBIQUITIN-PROTEIN LIGASE MARCH 2/3 FAMILY MEMBER"/>
    <property type="match status" value="1"/>
</dbReference>
<dbReference type="GO" id="GO:0016567">
    <property type="term" value="P:protein ubiquitination"/>
    <property type="evidence" value="ECO:0007669"/>
    <property type="project" value="TreeGrafter"/>
</dbReference>
<protein>
    <submittedName>
        <fullName evidence="2">Uncharacterized protein</fullName>
    </submittedName>
</protein>
<evidence type="ECO:0000256" key="1">
    <source>
        <dbReference type="SAM" id="Phobius"/>
    </source>
</evidence>
<reference evidence="2 3" key="1">
    <citation type="submission" date="2024-04" db="EMBL/GenBank/DDBJ databases">
        <authorList>
            <person name="Waldvogel A.-M."/>
            <person name="Schoenle A."/>
        </authorList>
    </citation>
    <scope>NUCLEOTIDE SEQUENCE [LARGE SCALE GENOMIC DNA]</scope>
</reference>
<dbReference type="GO" id="GO:0004842">
    <property type="term" value="F:ubiquitin-protein transferase activity"/>
    <property type="evidence" value="ECO:0007669"/>
    <property type="project" value="TreeGrafter"/>
</dbReference>
<keyword evidence="1" id="KW-1133">Transmembrane helix</keyword>
<proteinExistence type="predicted"/>
<accession>A0AAV2LQG8</accession>
<evidence type="ECO:0000313" key="3">
    <source>
        <dbReference type="Proteomes" id="UP001497482"/>
    </source>
</evidence>
<sequence length="248" mass="28053">MVALEEKPNIETRLLCILKALCVYLNEDPEDLVKTYMDADVGAEKEFEKVVLGVYIVEHQHADASDSLEDFGIIIDGIAFLQDLKHIPTGWALLLGLIYCLDMNSRKGLGCTFEFIPKWLCASSMRQQRRTLLGDLLCFLFITPLSSLSGWLCVQGALDLYLSNPAEALGLMLLTVSLLLIYIFWSLVSVRYHLHLFRTWRTTNQRVQLKIPCNCDSGKNQPTIPRESEKSPNKETIVCLDSPITDQL</sequence>
<keyword evidence="1" id="KW-0472">Membrane</keyword>
<organism evidence="2 3">
    <name type="scientific">Knipowitschia caucasica</name>
    <name type="common">Caucasian dwarf goby</name>
    <name type="synonym">Pomatoschistus caucasicus</name>
    <dbReference type="NCBI Taxonomy" id="637954"/>
    <lineage>
        <taxon>Eukaryota</taxon>
        <taxon>Metazoa</taxon>
        <taxon>Chordata</taxon>
        <taxon>Craniata</taxon>
        <taxon>Vertebrata</taxon>
        <taxon>Euteleostomi</taxon>
        <taxon>Actinopterygii</taxon>
        <taxon>Neopterygii</taxon>
        <taxon>Teleostei</taxon>
        <taxon>Neoteleostei</taxon>
        <taxon>Acanthomorphata</taxon>
        <taxon>Gobiaria</taxon>
        <taxon>Gobiiformes</taxon>
        <taxon>Gobioidei</taxon>
        <taxon>Gobiidae</taxon>
        <taxon>Gobiinae</taxon>
        <taxon>Knipowitschia</taxon>
    </lineage>
</organism>
<dbReference type="Proteomes" id="UP001497482">
    <property type="component" value="Chromosome 4"/>
</dbReference>
<dbReference type="EMBL" id="OZ035826">
    <property type="protein sequence ID" value="CAL1604565.1"/>
    <property type="molecule type" value="Genomic_DNA"/>
</dbReference>
<gene>
    <name evidence="2" type="ORF">KC01_LOCUS32057</name>
</gene>
<keyword evidence="1" id="KW-0812">Transmembrane</keyword>
<dbReference type="AlphaFoldDB" id="A0AAV2LQG8"/>
<feature type="transmembrane region" description="Helical" evidence="1">
    <location>
        <begin position="132"/>
        <end position="157"/>
    </location>
</feature>
<keyword evidence="3" id="KW-1185">Reference proteome</keyword>
<name>A0AAV2LQG8_KNICA</name>
<feature type="transmembrane region" description="Helical" evidence="1">
    <location>
        <begin position="169"/>
        <end position="188"/>
    </location>
</feature>